<evidence type="ECO:0000313" key="3">
    <source>
        <dbReference type="Proteomes" id="UP000198582"/>
    </source>
</evidence>
<reference evidence="2 3" key="1">
    <citation type="submission" date="2016-10" db="EMBL/GenBank/DDBJ databases">
        <authorList>
            <person name="de Groot N.N."/>
        </authorList>
    </citation>
    <scope>NUCLEOTIDE SEQUENCE [LARGE SCALE GENOMIC DNA]</scope>
    <source>
        <strain evidence="2 3">DSM 44993</strain>
    </source>
</reference>
<keyword evidence="1" id="KW-0812">Transmembrane</keyword>
<dbReference type="AlphaFoldDB" id="A0A1H8YM62"/>
<sequence>MVRPGFRERVEALMRDQWREPVIAVRLQEDGLSFEVPGRRQDGTVKGKRLVRRFFWNILRGIGIGVAYVLYLANGAGSGGGKSGSASGRAVAVTGPADAMALGLLDGIRAADGPWLVFSPSHVALVDTGSTQREPKDAPPPEILWQARIPQELEVNLRRRKLAWPDGSVFAFPLHNRGEEQHLRGYVEAPDIVHWDGRPE</sequence>
<gene>
    <name evidence="2" type="ORF">SAMN04489732_125108</name>
</gene>
<keyword evidence="3" id="KW-1185">Reference proteome</keyword>
<dbReference type="Proteomes" id="UP000198582">
    <property type="component" value="Unassembled WGS sequence"/>
</dbReference>
<keyword evidence="1" id="KW-1133">Transmembrane helix</keyword>
<evidence type="ECO:0000313" key="2">
    <source>
        <dbReference type="EMBL" id="SEP53270.1"/>
    </source>
</evidence>
<keyword evidence="1" id="KW-0472">Membrane</keyword>
<proteinExistence type="predicted"/>
<feature type="transmembrane region" description="Helical" evidence="1">
    <location>
        <begin position="54"/>
        <end position="73"/>
    </location>
</feature>
<dbReference type="OrthoDB" id="3685234at2"/>
<dbReference type="STRING" id="394193.SAMN04489732_125108"/>
<name>A0A1H8YM62_9PSEU</name>
<dbReference type="EMBL" id="FOEF01000025">
    <property type="protein sequence ID" value="SEP53270.1"/>
    <property type="molecule type" value="Genomic_DNA"/>
</dbReference>
<organism evidence="2 3">
    <name type="scientific">Amycolatopsis saalfeldensis</name>
    <dbReference type="NCBI Taxonomy" id="394193"/>
    <lineage>
        <taxon>Bacteria</taxon>
        <taxon>Bacillati</taxon>
        <taxon>Actinomycetota</taxon>
        <taxon>Actinomycetes</taxon>
        <taxon>Pseudonocardiales</taxon>
        <taxon>Pseudonocardiaceae</taxon>
        <taxon>Amycolatopsis</taxon>
    </lineage>
</organism>
<protein>
    <submittedName>
        <fullName evidence="2">Uncharacterized protein</fullName>
    </submittedName>
</protein>
<evidence type="ECO:0000256" key="1">
    <source>
        <dbReference type="SAM" id="Phobius"/>
    </source>
</evidence>
<accession>A0A1H8YM62</accession>